<dbReference type="AlphaFoldDB" id="A0A6L3MY64"/>
<accession>A0A6L3MY64</accession>
<name>A0A6L3MY64_9BURK</name>
<comment type="caution">
    <text evidence="1">The sequence shown here is derived from an EMBL/GenBank/DDBJ whole genome shotgun (WGS) entry which is preliminary data.</text>
</comment>
<proteinExistence type="predicted"/>
<dbReference type="InterPro" id="IPR021389">
    <property type="entry name" value="DUF3022"/>
</dbReference>
<sequence length="120" mass="13094">MASNPDNLLEHDDLAAVAADVDDDLNTTVHLEIETGQVVFHAAWADATCGVAQHAVELAIDCRTMERYAELDAVVRRRVHAMLHETVQQMADQIPAGEAQTCTLTVEITDAMLDAAIRLQ</sequence>
<organism evidence="1 2">
    <name type="scientific">Burkholderia stagnalis</name>
    <dbReference type="NCBI Taxonomy" id="1503054"/>
    <lineage>
        <taxon>Bacteria</taxon>
        <taxon>Pseudomonadati</taxon>
        <taxon>Pseudomonadota</taxon>
        <taxon>Betaproteobacteria</taxon>
        <taxon>Burkholderiales</taxon>
        <taxon>Burkholderiaceae</taxon>
        <taxon>Burkholderia</taxon>
        <taxon>Burkholderia cepacia complex</taxon>
    </lineage>
</organism>
<reference evidence="1 2" key="1">
    <citation type="submission" date="2019-09" db="EMBL/GenBank/DDBJ databases">
        <title>Draft genome sequences of 48 bacterial type strains from the CCUG.</title>
        <authorList>
            <person name="Tunovic T."/>
            <person name="Pineiro-Iglesias B."/>
            <person name="Unosson C."/>
            <person name="Inganas E."/>
            <person name="Ohlen M."/>
            <person name="Cardew S."/>
            <person name="Jensie-Markopoulos S."/>
            <person name="Salva-Serra F."/>
            <person name="Jaen-Luchoro D."/>
            <person name="Karlsson R."/>
            <person name="Svensson-Stadler L."/>
            <person name="Chun J."/>
            <person name="Moore E."/>
        </authorList>
    </citation>
    <scope>NUCLEOTIDE SEQUENCE [LARGE SCALE GENOMIC DNA]</scope>
    <source>
        <strain evidence="1 2">CCUG 65686</strain>
    </source>
</reference>
<gene>
    <name evidence="1" type="ORF">F7R25_16435</name>
</gene>
<evidence type="ECO:0000313" key="1">
    <source>
        <dbReference type="EMBL" id="KAB0637341.1"/>
    </source>
</evidence>
<dbReference type="Pfam" id="PF11226">
    <property type="entry name" value="DUF3022"/>
    <property type="match status" value="1"/>
</dbReference>
<protein>
    <submittedName>
        <fullName evidence="1">AraC family transcriptional regulator</fullName>
    </submittedName>
</protein>
<dbReference type="RefSeq" id="WP_059880494.1">
    <property type="nucleotide sequence ID" value="NZ_CABVPM010000097.1"/>
</dbReference>
<evidence type="ECO:0000313" key="2">
    <source>
        <dbReference type="Proteomes" id="UP000473470"/>
    </source>
</evidence>
<dbReference type="Proteomes" id="UP000473470">
    <property type="component" value="Unassembled WGS sequence"/>
</dbReference>
<dbReference type="EMBL" id="VZOK01000021">
    <property type="protein sequence ID" value="KAB0637341.1"/>
    <property type="molecule type" value="Genomic_DNA"/>
</dbReference>